<dbReference type="Proteomes" id="UP001596395">
    <property type="component" value="Unassembled WGS sequence"/>
</dbReference>
<dbReference type="RefSeq" id="WP_336348797.1">
    <property type="nucleotide sequence ID" value="NZ_JAZAQL010000001.1"/>
</dbReference>
<name>A0ABD5VDM0_9EURY</name>
<dbReference type="AlphaFoldDB" id="A0ABD5VDM0"/>
<dbReference type="EMBL" id="JBHSXN010000001">
    <property type="protein sequence ID" value="MFC6951783.1"/>
    <property type="molecule type" value="Genomic_DNA"/>
</dbReference>
<evidence type="ECO:0000313" key="3">
    <source>
        <dbReference type="Proteomes" id="UP001596395"/>
    </source>
</evidence>
<gene>
    <name evidence="2" type="ORF">ACFQGB_02800</name>
</gene>
<protein>
    <submittedName>
        <fullName evidence="2">Uncharacterized protein</fullName>
    </submittedName>
</protein>
<keyword evidence="1" id="KW-1133">Transmembrane helix</keyword>
<keyword evidence="3" id="KW-1185">Reference proteome</keyword>
<keyword evidence="1" id="KW-0812">Transmembrane</keyword>
<feature type="transmembrane region" description="Helical" evidence="1">
    <location>
        <begin position="37"/>
        <end position="57"/>
    </location>
</feature>
<accession>A0ABD5VDM0</accession>
<evidence type="ECO:0000313" key="2">
    <source>
        <dbReference type="EMBL" id="MFC6951783.1"/>
    </source>
</evidence>
<reference evidence="2 3" key="1">
    <citation type="journal article" date="2019" name="Int. J. Syst. Evol. Microbiol.">
        <title>The Global Catalogue of Microorganisms (GCM) 10K type strain sequencing project: providing services to taxonomists for standard genome sequencing and annotation.</title>
        <authorList>
            <consortium name="The Broad Institute Genomics Platform"/>
            <consortium name="The Broad Institute Genome Sequencing Center for Infectious Disease"/>
            <person name="Wu L."/>
            <person name="Ma J."/>
        </authorList>
    </citation>
    <scope>NUCLEOTIDE SEQUENCE [LARGE SCALE GENOMIC DNA]</scope>
    <source>
        <strain evidence="2 3">GX26</strain>
    </source>
</reference>
<feature type="transmembrane region" description="Helical" evidence="1">
    <location>
        <begin position="69"/>
        <end position="87"/>
    </location>
</feature>
<organism evidence="2 3">
    <name type="scientific">Halorubellus litoreus</name>
    <dbReference type="NCBI Taxonomy" id="755308"/>
    <lineage>
        <taxon>Archaea</taxon>
        <taxon>Methanobacteriati</taxon>
        <taxon>Methanobacteriota</taxon>
        <taxon>Stenosarchaea group</taxon>
        <taxon>Halobacteria</taxon>
        <taxon>Halobacteriales</taxon>
        <taxon>Halorubellaceae</taxon>
        <taxon>Halorubellus</taxon>
    </lineage>
</organism>
<sequence>MRRAGLLQRFVVTGMVALVVSSGRVAAHGGGGGPHAWFGPVGFLVGVAVAGVAVALDSRDAVARTYVDIGVFTGVGVALAGLVVYVVV</sequence>
<comment type="caution">
    <text evidence="2">The sequence shown here is derived from an EMBL/GenBank/DDBJ whole genome shotgun (WGS) entry which is preliminary data.</text>
</comment>
<evidence type="ECO:0000256" key="1">
    <source>
        <dbReference type="SAM" id="Phobius"/>
    </source>
</evidence>
<proteinExistence type="predicted"/>
<keyword evidence="1" id="KW-0472">Membrane</keyword>